<organism evidence="2 3">
    <name type="scientific">Amborella trichopoda</name>
    <dbReference type="NCBI Taxonomy" id="13333"/>
    <lineage>
        <taxon>Eukaryota</taxon>
        <taxon>Viridiplantae</taxon>
        <taxon>Streptophyta</taxon>
        <taxon>Embryophyta</taxon>
        <taxon>Tracheophyta</taxon>
        <taxon>Spermatophyta</taxon>
        <taxon>Magnoliopsida</taxon>
        <taxon>Amborellales</taxon>
        <taxon>Amborellaceae</taxon>
        <taxon>Amborella</taxon>
    </lineage>
</organism>
<dbReference type="AlphaFoldDB" id="U5D9K2"/>
<evidence type="ECO:0000313" key="3">
    <source>
        <dbReference type="Proteomes" id="UP000017836"/>
    </source>
</evidence>
<dbReference type="EMBL" id="KI392384">
    <property type="protein sequence ID" value="ERN17048.1"/>
    <property type="molecule type" value="Genomic_DNA"/>
</dbReference>
<dbReference type="Gramene" id="ERN17048">
    <property type="protein sequence ID" value="ERN17048"/>
    <property type="gene ID" value="AMTR_s00044p00045120"/>
</dbReference>
<gene>
    <name evidence="2" type="ORF">AMTR_s00044p00045120</name>
</gene>
<name>U5D9K2_AMBTC</name>
<keyword evidence="3" id="KW-1185">Reference proteome</keyword>
<dbReference type="HOGENOM" id="CLU_2472083_0_0_1"/>
<evidence type="ECO:0000313" key="2">
    <source>
        <dbReference type="EMBL" id="ERN17048.1"/>
    </source>
</evidence>
<accession>U5D9K2</accession>
<proteinExistence type="predicted"/>
<protein>
    <submittedName>
        <fullName evidence="2">Uncharacterized protein</fullName>
    </submittedName>
</protein>
<dbReference type="Proteomes" id="UP000017836">
    <property type="component" value="Unassembled WGS sequence"/>
</dbReference>
<evidence type="ECO:0000256" key="1">
    <source>
        <dbReference type="SAM" id="MobiDB-lite"/>
    </source>
</evidence>
<feature type="region of interest" description="Disordered" evidence="1">
    <location>
        <begin position="24"/>
        <end position="56"/>
    </location>
</feature>
<reference evidence="3" key="1">
    <citation type="journal article" date="2013" name="Science">
        <title>The Amborella genome and the evolution of flowering plants.</title>
        <authorList>
            <consortium name="Amborella Genome Project"/>
        </authorList>
    </citation>
    <scope>NUCLEOTIDE SEQUENCE [LARGE SCALE GENOMIC DNA]</scope>
</reference>
<sequence length="88" mass="9593">MASEPSPKTLISPLKLSEIDKDGSFYGDSVNAPEEPPKSVSKKTAKKEAVKAERLKKKQEMAASAALVDEADPLALHYRDIPLKELQS</sequence>